<sequence length="110" mass="12605">MALLCIPQDKVQCRVMQPGVKDSLHCMGVDSMEQPATDMDLQAMVKCLYFYTWFINGCCQDSATIAQILKDESGIMSCMIIQDVEEMKEKTKRLRMRLDEIFIEVPQICS</sequence>
<dbReference type="Proteomes" id="UP000001514">
    <property type="component" value="Unassembled WGS sequence"/>
</dbReference>
<accession>D8SF80</accession>
<dbReference type="Gramene" id="EFJ16999">
    <property type="protein sequence ID" value="EFJ16999"/>
    <property type="gene ID" value="SELMODRAFT_421419"/>
</dbReference>
<proteinExistence type="predicted"/>
<reference evidence="1 2" key="1">
    <citation type="journal article" date="2011" name="Science">
        <title>The Selaginella genome identifies genetic changes associated with the evolution of vascular plants.</title>
        <authorList>
            <person name="Banks J.A."/>
            <person name="Nishiyama T."/>
            <person name="Hasebe M."/>
            <person name="Bowman J.L."/>
            <person name="Gribskov M."/>
            <person name="dePamphilis C."/>
            <person name="Albert V.A."/>
            <person name="Aono N."/>
            <person name="Aoyama T."/>
            <person name="Ambrose B.A."/>
            <person name="Ashton N.W."/>
            <person name="Axtell M.J."/>
            <person name="Barker E."/>
            <person name="Barker M.S."/>
            <person name="Bennetzen J.L."/>
            <person name="Bonawitz N.D."/>
            <person name="Chapple C."/>
            <person name="Cheng C."/>
            <person name="Correa L.G."/>
            <person name="Dacre M."/>
            <person name="DeBarry J."/>
            <person name="Dreyer I."/>
            <person name="Elias M."/>
            <person name="Engstrom E.M."/>
            <person name="Estelle M."/>
            <person name="Feng L."/>
            <person name="Finet C."/>
            <person name="Floyd S.K."/>
            <person name="Frommer W.B."/>
            <person name="Fujita T."/>
            <person name="Gramzow L."/>
            <person name="Gutensohn M."/>
            <person name="Harholt J."/>
            <person name="Hattori M."/>
            <person name="Heyl A."/>
            <person name="Hirai T."/>
            <person name="Hiwatashi Y."/>
            <person name="Ishikawa M."/>
            <person name="Iwata M."/>
            <person name="Karol K.G."/>
            <person name="Koehler B."/>
            <person name="Kolukisaoglu U."/>
            <person name="Kubo M."/>
            <person name="Kurata T."/>
            <person name="Lalonde S."/>
            <person name="Li K."/>
            <person name="Li Y."/>
            <person name="Litt A."/>
            <person name="Lyons E."/>
            <person name="Manning G."/>
            <person name="Maruyama T."/>
            <person name="Michael T.P."/>
            <person name="Mikami K."/>
            <person name="Miyazaki S."/>
            <person name="Morinaga S."/>
            <person name="Murata T."/>
            <person name="Mueller-Roeber B."/>
            <person name="Nelson D.R."/>
            <person name="Obara M."/>
            <person name="Oguri Y."/>
            <person name="Olmstead R.G."/>
            <person name="Onodera N."/>
            <person name="Petersen B.L."/>
            <person name="Pils B."/>
            <person name="Prigge M."/>
            <person name="Rensing S.A."/>
            <person name="Riano-Pachon D.M."/>
            <person name="Roberts A.W."/>
            <person name="Sato Y."/>
            <person name="Scheller H.V."/>
            <person name="Schulz B."/>
            <person name="Schulz C."/>
            <person name="Shakirov E.V."/>
            <person name="Shibagaki N."/>
            <person name="Shinohara N."/>
            <person name="Shippen D.E."/>
            <person name="Soerensen I."/>
            <person name="Sotooka R."/>
            <person name="Sugimoto N."/>
            <person name="Sugita M."/>
            <person name="Sumikawa N."/>
            <person name="Tanurdzic M."/>
            <person name="Theissen G."/>
            <person name="Ulvskov P."/>
            <person name="Wakazuki S."/>
            <person name="Weng J.K."/>
            <person name="Willats W.W."/>
            <person name="Wipf D."/>
            <person name="Wolf P.G."/>
            <person name="Yang L."/>
            <person name="Zimmer A.D."/>
            <person name="Zhu Q."/>
            <person name="Mitros T."/>
            <person name="Hellsten U."/>
            <person name="Loque D."/>
            <person name="Otillar R."/>
            <person name="Salamov A."/>
            <person name="Schmutz J."/>
            <person name="Shapiro H."/>
            <person name="Lindquist E."/>
            <person name="Lucas S."/>
            <person name="Rokhsar D."/>
            <person name="Grigoriev I.V."/>
        </authorList>
    </citation>
    <scope>NUCLEOTIDE SEQUENCE [LARGE SCALE GENOMIC DNA]</scope>
</reference>
<dbReference type="AlphaFoldDB" id="D8SF80"/>
<protein>
    <submittedName>
        <fullName evidence="1">Uncharacterized protein</fullName>
    </submittedName>
</protein>
<keyword evidence="2" id="KW-1185">Reference proteome</keyword>
<evidence type="ECO:0000313" key="2">
    <source>
        <dbReference type="Proteomes" id="UP000001514"/>
    </source>
</evidence>
<dbReference type="EMBL" id="GL377616">
    <property type="protein sequence ID" value="EFJ16999.1"/>
    <property type="molecule type" value="Genomic_DNA"/>
</dbReference>
<evidence type="ECO:0000313" key="1">
    <source>
        <dbReference type="EMBL" id="EFJ16999.1"/>
    </source>
</evidence>
<name>D8SF80_SELML</name>
<gene>
    <name evidence="1" type="ORF">SELMODRAFT_421419</name>
</gene>
<dbReference type="HOGENOM" id="CLU_2175416_0_0_1"/>
<dbReference type="InParanoid" id="D8SF80"/>
<organism evidence="2">
    <name type="scientific">Selaginella moellendorffii</name>
    <name type="common">Spikemoss</name>
    <dbReference type="NCBI Taxonomy" id="88036"/>
    <lineage>
        <taxon>Eukaryota</taxon>
        <taxon>Viridiplantae</taxon>
        <taxon>Streptophyta</taxon>
        <taxon>Embryophyta</taxon>
        <taxon>Tracheophyta</taxon>
        <taxon>Lycopodiopsida</taxon>
        <taxon>Selaginellales</taxon>
        <taxon>Selaginellaceae</taxon>
        <taxon>Selaginella</taxon>
    </lineage>
</organism>
<dbReference type="KEGG" id="smo:SELMODRAFT_421419"/>